<proteinExistence type="predicted"/>
<evidence type="ECO:0000313" key="2">
    <source>
        <dbReference type="Proteomes" id="UP000692954"/>
    </source>
</evidence>
<dbReference type="EMBL" id="CAJJDN010000033">
    <property type="protein sequence ID" value="CAD8075320.1"/>
    <property type="molecule type" value="Genomic_DNA"/>
</dbReference>
<gene>
    <name evidence="1" type="ORF">PSON_ATCC_30995.1.T0330168</name>
</gene>
<accession>A0A8S1M4Q6</accession>
<organism evidence="1 2">
    <name type="scientific">Paramecium sonneborni</name>
    <dbReference type="NCBI Taxonomy" id="65129"/>
    <lineage>
        <taxon>Eukaryota</taxon>
        <taxon>Sar</taxon>
        <taxon>Alveolata</taxon>
        <taxon>Ciliophora</taxon>
        <taxon>Intramacronucleata</taxon>
        <taxon>Oligohymenophorea</taxon>
        <taxon>Peniculida</taxon>
        <taxon>Parameciidae</taxon>
        <taxon>Paramecium</taxon>
    </lineage>
</organism>
<keyword evidence="2" id="KW-1185">Reference proteome</keyword>
<dbReference type="AlphaFoldDB" id="A0A8S1M4Q6"/>
<comment type="caution">
    <text evidence="1">The sequence shown here is derived from an EMBL/GenBank/DDBJ whole genome shotgun (WGS) entry which is preliminary data.</text>
</comment>
<reference evidence="1" key="1">
    <citation type="submission" date="2021-01" db="EMBL/GenBank/DDBJ databases">
        <authorList>
            <consortium name="Genoscope - CEA"/>
            <person name="William W."/>
        </authorList>
    </citation>
    <scope>NUCLEOTIDE SEQUENCE</scope>
</reference>
<protein>
    <submittedName>
        <fullName evidence="1">Uncharacterized protein</fullName>
    </submittedName>
</protein>
<dbReference type="Proteomes" id="UP000692954">
    <property type="component" value="Unassembled WGS sequence"/>
</dbReference>
<name>A0A8S1M4Q6_9CILI</name>
<evidence type="ECO:0000313" key="1">
    <source>
        <dbReference type="EMBL" id="CAD8075320.1"/>
    </source>
</evidence>
<sequence>MIYRKQTELAIDITNLQEKIMVVIQTIKDENMKRLNSFNEQFKQSFKIENNQIVEKILLKSFIYCITLKANIDQLFLLSKKIFYKSNQNSFLQKMASLNIFDAQSFLSNLQSHLNKSKQLSQGNVLSYQILTDLQTLARFLLQMNNSLPNYDQLKNPQTNILDSVVNEVEFVLNNVVSARLCSFCQLQRIILNLDRRKQFVIVNGSKKYRQVINIINLVSNQNQLKNLQQELNQHVFYQFEIIYLLLVHKMTANQGCWKVHNKNFSIFWSLLKYYISSKDLYK</sequence>